<evidence type="ECO:0000313" key="1">
    <source>
        <dbReference type="EMBL" id="MCO1333157.1"/>
    </source>
</evidence>
<dbReference type="EMBL" id="JALBWM010000005">
    <property type="protein sequence ID" value="MCO1333157.1"/>
    <property type="molecule type" value="Genomic_DNA"/>
</dbReference>
<organism evidence="1 2">
    <name type="scientific">Microbulbifer okhotskensis</name>
    <dbReference type="NCBI Taxonomy" id="2926617"/>
    <lineage>
        <taxon>Bacteria</taxon>
        <taxon>Pseudomonadati</taxon>
        <taxon>Pseudomonadota</taxon>
        <taxon>Gammaproteobacteria</taxon>
        <taxon>Cellvibrionales</taxon>
        <taxon>Microbulbiferaceae</taxon>
        <taxon>Microbulbifer</taxon>
    </lineage>
</organism>
<reference evidence="1" key="1">
    <citation type="journal article" date="2022" name="Arch. Microbiol.">
        <title>Microbulbifer okhotskensis sp. nov., isolated from a deep bottom sediment of the Okhotsk Sea.</title>
        <authorList>
            <person name="Romanenko L."/>
            <person name="Kurilenko V."/>
            <person name="Otstavnykh N."/>
            <person name="Velansky P."/>
            <person name="Isaeva M."/>
            <person name="Mikhailov V."/>
        </authorList>
    </citation>
    <scope>NUCLEOTIDE SEQUENCE</scope>
    <source>
        <strain evidence="1">OS29</strain>
    </source>
</reference>
<dbReference type="AlphaFoldDB" id="A0A9X2EJ28"/>
<accession>A0A9X2EJ28</accession>
<sequence length="274" mass="30307">MSIFVEAKLAQNRKGWFLCNLLSADGFDAQSLPDAGLLMMTGEDFALRAYQAEVQAWTAQPGRVLLLLPPFSDDSDQPLFNNKLLDWHLTANTQENIGSVGSLASLLASETELALVGTDGDSLPEHSFENGQLHTRYFRKHTNSGMLVATCLPLWSITLLDHGAVVKSWLRWFIEHAGVAQPVVTKHSTFELSAGDLNLLVCAFGFGASNLERVIESNKKMALFDLQKLMAKERWPLLLEHGYLDKQSLSAKGQEALEGSPYWAYAQALKSQLL</sequence>
<keyword evidence="2" id="KW-1185">Reference proteome</keyword>
<evidence type="ECO:0000313" key="2">
    <source>
        <dbReference type="Proteomes" id="UP001139028"/>
    </source>
</evidence>
<dbReference type="Proteomes" id="UP001139028">
    <property type="component" value="Unassembled WGS sequence"/>
</dbReference>
<name>A0A9X2EJ28_9GAMM</name>
<proteinExistence type="predicted"/>
<gene>
    <name evidence="1" type="ORF">MO867_02270</name>
</gene>
<dbReference type="RefSeq" id="WP_252464326.1">
    <property type="nucleotide sequence ID" value="NZ_JALBWM010000005.1"/>
</dbReference>
<comment type="caution">
    <text evidence="1">The sequence shown here is derived from an EMBL/GenBank/DDBJ whole genome shotgun (WGS) entry which is preliminary data.</text>
</comment>
<protein>
    <submittedName>
        <fullName evidence="1">Uncharacterized protein</fullName>
    </submittedName>
</protein>